<keyword evidence="1" id="KW-0732">Signal</keyword>
<dbReference type="EMBL" id="HM467128">
    <property type="protein sequence ID" value="ADO60273.1"/>
    <property type="molecule type" value="Genomic_DNA"/>
</dbReference>
<feature type="chain" id="PRO_5003181401" evidence="1">
    <location>
        <begin position="17"/>
        <end position="214"/>
    </location>
</feature>
<reference evidence="2" key="1">
    <citation type="submission" date="2010-06" db="EMBL/GenBank/DDBJ databases">
        <authorList>
            <person name="Ellis J.G."/>
        </authorList>
    </citation>
    <scope>NUCLEOTIDE SEQUENCE</scope>
</reference>
<organism evidence="2">
    <name type="scientific">Fusarium oxysporum f. sp. vasinfectum</name>
    <dbReference type="NCBI Taxonomy" id="61374"/>
    <lineage>
        <taxon>Eukaryota</taxon>
        <taxon>Fungi</taxon>
        <taxon>Dikarya</taxon>
        <taxon>Ascomycota</taxon>
        <taxon>Pezizomycotina</taxon>
        <taxon>Sordariomycetes</taxon>
        <taxon>Hypocreomycetidae</taxon>
        <taxon>Hypocreales</taxon>
        <taxon>Nectriaceae</taxon>
        <taxon>Fusarium</taxon>
        <taxon>Fusarium oxysporum species complex</taxon>
    </lineage>
</organism>
<evidence type="ECO:0000313" key="2">
    <source>
        <dbReference type="EMBL" id="ADO60273.1"/>
    </source>
</evidence>
<evidence type="ECO:0000256" key="1">
    <source>
        <dbReference type="SAM" id="SignalP"/>
    </source>
</evidence>
<proteinExistence type="predicted"/>
<reference evidence="2" key="2">
    <citation type="journal article" date="2011" name="Plant Pathol.">
        <title>Variation in potential effector genes distinguishing Australian and non-Australian isolates of the cotton wilt pathogen Fusarium oxysporum f.sp. vasinfectum.</title>
        <authorList>
            <person name="Chakrabarti A."/>
            <person name="Rep M."/>
            <person name="Wang B."/>
            <person name="Ashton A."/>
            <person name="Dodds P."/>
            <person name="Ellis J."/>
        </authorList>
    </citation>
    <scope>NUCLEOTIDE SEQUENCE</scope>
</reference>
<protein>
    <submittedName>
        <fullName evidence="2">SIX6</fullName>
    </submittedName>
</protein>
<sequence>MKLALIASILAAGCVAGPLAQTESESADVAEHTINYIDIAPEEFEPPKANLSSLVSRDTLPPTCPRYTTYDESICITAGVVRSSCVFTADPGVRRGVNANCNKNEICVERNLSNGKRYAKCIPIAHLVEWKTSADGNKEGCTTTSVNPAGNHHLGTIVYDVNKNPIQVDKISYFGEPGNVDEGIGGSTSYFSSNLFHFSKSRYMKSRDMRTFMT</sequence>
<accession>E3UMD2</accession>
<name>E3UMD2_FUSOX</name>
<feature type="signal peptide" evidence="1">
    <location>
        <begin position="1"/>
        <end position="16"/>
    </location>
</feature>
<dbReference type="AlphaFoldDB" id="E3UMD2"/>